<organism evidence="8 11">
    <name type="scientific">Sarcoptes scabiei</name>
    <name type="common">Itch mite</name>
    <name type="synonym">Acarus scabiei</name>
    <dbReference type="NCBI Taxonomy" id="52283"/>
    <lineage>
        <taxon>Eukaryota</taxon>
        <taxon>Metazoa</taxon>
        <taxon>Ecdysozoa</taxon>
        <taxon>Arthropoda</taxon>
        <taxon>Chelicerata</taxon>
        <taxon>Arachnida</taxon>
        <taxon>Acari</taxon>
        <taxon>Acariformes</taxon>
        <taxon>Sarcoptiformes</taxon>
        <taxon>Astigmata</taxon>
        <taxon>Psoroptidia</taxon>
        <taxon>Sarcoptoidea</taxon>
        <taxon>Sarcoptidae</taxon>
        <taxon>Sarcoptinae</taxon>
        <taxon>Sarcoptes</taxon>
    </lineage>
</organism>
<dbReference type="FunFam" id="3.40.50.300:FF:001129">
    <property type="entry name" value="ras-related protein Rab-44 isoform X2"/>
    <property type="match status" value="1"/>
</dbReference>
<keyword evidence="10" id="KW-1185">Reference proteome</keyword>
<dbReference type="SUPFAM" id="SSF52540">
    <property type="entry name" value="P-loop containing nucleoside triphosphate hydrolases"/>
    <property type="match status" value="1"/>
</dbReference>
<dbReference type="InterPro" id="IPR005225">
    <property type="entry name" value="Small_GTP-bd"/>
</dbReference>
<dbReference type="Proteomes" id="UP000616769">
    <property type="component" value="Unassembled WGS sequence"/>
</dbReference>
<accession>A0A132AJ48</accession>
<dbReference type="EMBL" id="JXLN01016233">
    <property type="protein sequence ID" value="KPM11012.1"/>
    <property type="molecule type" value="Genomic_DNA"/>
</dbReference>
<evidence type="ECO:0000313" key="7">
    <source>
        <dbReference type="EMBL" id="KAF7491152.1"/>
    </source>
</evidence>
<feature type="compositionally biased region" description="Low complexity" evidence="6">
    <location>
        <begin position="18"/>
        <end position="30"/>
    </location>
</feature>
<gene>
    <name evidence="7" type="primary">SSS_569g</name>
    <name evidence="8" type="ORF">QR98_0095780</name>
    <name evidence="7" type="ORF">SSS_569</name>
</gene>
<keyword evidence="3" id="KW-0342">GTP-binding</keyword>
<evidence type="ECO:0000313" key="9">
    <source>
        <dbReference type="EnsemblMetazoa" id="KAF7491152.1"/>
    </source>
</evidence>
<dbReference type="PANTHER" id="PTHR47980">
    <property type="entry name" value="LD44762P"/>
    <property type="match status" value="1"/>
</dbReference>
<dbReference type="Proteomes" id="UP000070412">
    <property type="component" value="Unassembled WGS sequence"/>
</dbReference>
<dbReference type="InterPro" id="IPR001806">
    <property type="entry name" value="Small_GTPase"/>
</dbReference>
<dbReference type="InterPro" id="IPR027417">
    <property type="entry name" value="P-loop_NTPase"/>
</dbReference>
<feature type="region of interest" description="Disordered" evidence="6">
    <location>
        <begin position="1"/>
        <end position="30"/>
    </location>
</feature>
<evidence type="ECO:0000256" key="6">
    <source>
        <dbReference type="SAM" id="MobiDB-lite"/>
    </source>
</evidence>
<evidence type="ECO:0000313" key="10">
    <source>
        <dbReference type="Proteomes" id="UP000070412"/>
    </source>
</evidence>
<keyword evidence="5" id="KW-0636">Prenylation</keyword>
<evidence type="ECO:0000256" key="3">
    <source>
        <dbReference type="ARBA" id="ARBA00023134"/>
    </source>
</evidence>
<dbReference type="OrthoDB" id="9989112at2759"/>
<dbReference type="VEuPathDB" id="VectorBase:SSCA009230"/>
<evidence type="ECO:0000256" key="2">
    <source>
        <dbReference type="ARBA" id="ARBA00022741"/>
    </source>
</evidence>
<dbReference type="PROSITE" id="PS51419">
    <property type="entry name" value="RAB"/>
    <property type="match status" value="1"/>
</dbReference>
<dbReference type="SMART" id="SM00173">
    <property type="entry name" value="RAS"/>
    <property type="match status" value="1"/>
</dbReference>
<comment type="similarity">
    <text evidence="1">Belongs to the small GTPase superfamily. Rab family.</text>
</comment>
<sequence length="278" mass="32444">MELNRNNDERRTKNFFRSPSSSSTSSHNRSIDNLNNYGNYNYNKSPTISANKIYKVLLLGDSNVGKTCIVQRFCDDFFMDGYISTIGIDFKQKIIDLDVDDEENGTDTIKLQLWDTAGQERFRALTTAYYRGAMAIIVVFDVTNLESFQHIQYWFKNIDENASPHVIRILVANKCDLDHGFRVVERDQARNLAKRLNVAFYECSCKNNLNIQQIFMDLCHNIRNQLAQNENTFKYDNQINSLEIIKHLEENDRKRRDSYQEQEESPFFSSCSNCQNLS</sequence>
<evidence type="ECO:0000313" key="11">
    <source>
        <dbReference type="Proteomes" id="UP000616769"/>
    </source>
</evidence>
<dbReference type="GO" id="GO:0003924">
    <property type="term" value="F:GTPase activity"/>
    <property type="evidence" value="ECO:0007669"/>
    <property type="project" value="InterPro"/>
</dbReference>
<keyword evidence="2" id="KW-0547">Nucleotide-binding</keyword>
<reference evidence="9" key="4">
    <citation type="submission" date="2022-06" db="UniProtKB">
        <authorList>
            <consortium name="EnsemblMetazoa"/>
        </authorList>
    </citation>
    <scope>IDENTIFICATION</scope>
</reference>
<dbReference type="InterPro" id="IPR050305">
    <property type="entry name" value="Small_GTPase_Rab"/>
</dbReference>
<feature type="compositionally biased region" description="Basic and acidic residues" evidence="6">
    <location>
        <begin position="1"/>
        <end position="12"/>
    </location>
</feature>
<dbReference type="NCBIfam" id="TIGR00231">
    <property type="entry name" value="small_GTP"/>
    <property type="match status" value="1"/>
</dbReference>
<keyword evidence="4" id="KW-0449">Lipoprotein</keyword>
<dbReference type="PRINTS" id="PR00449">
    <property type="entry name" value="RASTRNSFRMNG"/>
</dbReference>
<dbReference type="Pfam" id="PF00071">
    <property type="entry name" value="Ras"/>
    <property type="match status" value="1"/>
</dbReference>
<proteinExistence type="inferred from homology"/>
<evidence type="ECO:0000256" key="5">
    <source>
        <dbReference type="ARBA" id="ARBA00023289"/>
    </source>
</evidence>
<dbReference type="SMART" id="SM00175">
    <property type="entry name" value="RAB"/>
    <property type="match status" value="1"/>
</dbReference>
<dbReference type="SMART" id="SM00174">
    <property type="entry name" value="RHO"/>
    <property type="match status" value="1"/>
</dbReference>
<dbReference type="SMART" id="SM00176">
    <property type="entry name" value="RAN"/>
    <property type="match status" value="1"/>
</dbReference>
<reference evidence="8 11" key="1">
    <citation type="journal article" date="2015" name="Parasit. Vectors">
        <title>Draft genome of the scabies mite.</title>
        <authorList>
            <person name="Rider S.D.Jr."/>
            <person name="Morgan M.S."/>
            <person name="Arlian L.G."/>
        </authorList>
    </citation>
    <scope>NUCLEOTIDE SEQUENCE [LARGE SCALE GENOMIC DNA]</scope>
    <source>
        <strain evidence="8">Arlian Lab</strain>
    </source>
</reference>
<dbReference type="Gene3D" id="3.40.50.300">
    <property type="entry name" value="P-loop containing nucleotide triphosphate hydrolases"/>
    <property type="match status" value="1"/>
</dbReference>
<evidence type="ECO:0000256" key="1">
    <source>
        <dbReference type="ARBA" id="ARBA00006270"/>
    </source>
</evidence>
<dbReference type="PROSITE" id="PS51421">
    <property type="entry name" value="RAS"/>
    <property type="match status" value="1"/>
</dbReference>
<reference evidence="10" key="2">
    <citation type="journal article" date="2020" name="PLoS Negl. Trop. Dis.">
        <title>High-quality nuclear genome for Sarcoptes scabiei-A critical resource for a neglected parasite.</title>
        <authorList>
            <person name="Korhonen P.K."/>
            <person name="Gasser R.B."/>
            <person name="Ma G."/>
            <person name="Wang T."/>
            <person name="Stroehlein A.J."/>
            <person name="Young N.D."/>
            <person name="Ang C.S."/>
            <person name="Fernando D.D."/>
            <person name="Lu H.C."/>
            <person name="Taylor S."/>
            <person name="Reynolds S.L."/>
            <person name="Mofiz E."/>
            <person name="Najaraj S.H."/>
            <person name="Gowda H."/>
            <person name="Madugundu A."/>
            <person name="Renuse S."/>
            <person name="Holt D."/>
            <person name="Pandey A."/>
            <person name="Papenfuss A.T."/>
            <person name="Fischer K."/>
        </authorList>
    </citation>
    <scope>NUCLEOTIDE SEQUENCE [LARGE SCALE GENOMIC DNA]</scope>
</reference>
<dbReference type="GO" id="GO:0005525">
    <property type="term" value="F:GTP binding"/>
    <property type="evidence" value="ECO:0007669"/>
    <property type="project" value="UniProtKB-KW"/>
</dbReference>
<dbReference type="PROSITE" id="PS51420">
    <property type="entry name" value="RHO"/>
    <property type="match status" value="1"/>
</dbReference>
<reference evidence="7" key="3">
    <citation type="submission" date="2020-01" db="EMBL/GenBank/DDBJ databases">
        <authorList>
            <person name="Korhonen P.K.K."/>
            <person name="Guangxu M.G."/>
            <person name="Wang T.W."/>
            <person name="Stroehlein A.J.S."/>
            <person name="Young N.D."/>
            <person name="Ang C.-S.A."/>
            <person name="Fernando D.W.F."/>
            <person name="Lu H.L."/>
            <person name="Taylor S.T."/>
            <person name="Ehtesham M.E.M."/>
            <person name="Najaraj S.H.N."/>
            <person name="Harsha G.H.G."/>
            <person name="Madugundu A.M."/>
            <person name="Renuse S.R."/>
            <person name="Holt D.H."/>
            <person name="Pandey A.P."/>
            <person name="Papenfuss A.P."/>
            <person name="Gasser R.B.G."/>
            <person name="Fischer K.F."/>
        </authorList>
    </citation>
    <scope>NUCLEOTIDE SEQUENCE</scope>
    <source>
        <strain evidence="7">SSS_KF_BRIS2020</strain>
    </source>
</reference>
<evidence type="ECO:0000313" key="8">
    <source>
        <dbReference type="EMBL" id="KPM11012.1"/>
    </source>
</evidence>
<protein>
    <submittedName>
        <fullName evidence="7">Ras-related protein Rab-13</fullName>
    </submittedName>
    <submittedName>
        <fullName evidence="8">Ras-related protein Rab-8A-like protein</fullName>
    </submittedName>
</protein>
<evidence type="ECO:0000256" key="4">
    <source>
        <dbReference type="ARBA" id="ARBA00023288"/>
    </source>
</evidence>
<dbReference type="EnsemblMetazoa" id="SSS_569s_mrna">
    <property type="protein sequence ID" value="KAF7491152.1"/>
    <property type="gene ID" value="SSS_569"/>
</dbReference>
<name>A0A132AJ48_SARSC</name>
<dbReference type="AlphaFoldDB" id="A0A132AJ48"/>
<dbReference type="EMBL" id="WVUK01000060">
    <property type="protein sequence ID" value="KAF7491152.1"/>
    <property type="molecule type" value="Genomic_DNA"/>
</dbReference>